<feature type="region of interest" description="Disordered" evidence="1">
    <location>
        <begin position="1"/>
        <end position="64"/>
    </location>
</feature>
<feature type="compositionally biased region" description="Low complexity" evidence="1">
    <location>
        <begin position="10"/>
        <end position="26"/>
    </location>
</feature>
<dbReference type="AlphaFoldDB" id="A0A9D4YPV4"/>
<evidence type="ECO:0000313" key="3">
    <source>
        <dbReference type="Proteomes" id="UP000821837"/>
    </source>
</evidence>
<accession>A0A9D4YPV4</accession>
<keyword evidence="3" id="KW-1185">Reference proteome</keyword>
<feature type="compositionally biased region" description="Basic residues" evidence="1">
    <location>
        <begin position="38"/>
        <end position="47"/>
    </location>
</feature>
<reference evidence="2" key="1">
    <citation type="journal article" date="2020" name="Cell">
        <title>Large-Scale Comparative Analyses of Tick Genomes Elucidate Their Genetic Diversity and Vector Capacities.</title>
        <authorList>
            <consortium name="Tick Genome and Microbiome Consortium (TIGMIC)"/>
            <person name="Jia N."/>
            <person name="Wang J."/>
            <person name="Shi W."/>
            <person name="Du L."/>
            <person name="Sun Y."/>
            <person name="Zhan W."/>
            <person name="Jiang J.F."/>
            <person name="Wang Q."/>
            <person name="Zhang B."/>
            <person name="Ji P."/>
            <person name="Bell-Sakyi L."/>
            <person name="Cui X.M."/>
            <person name="Yuan T.T."/>
            <person name="Jiang B.G."/>
            <person name="Yang W.F."/>
            <person name="Lam T.T."/>
            <person name="Chang Q.C."/>
            <person name="Ding S.J."/>
            <person name="Wang X.J."/>
            <person name="Zhu J.G."/>
            <person name="Ruan X.D."/>
            <person name="Zhao L."/>
            <person name="Wei J.T."/>
            <person name="Ye R.Z."/>
            <person name="Que T.C."/>
            <person name="Du C.H."/>
            <person name="Zhou Y.H."/>
            <person name="Cheng J.X."/>
            <person name="Dai P.F."/>
            <person name="Guo W.B."/>
            <person name="Han X.H."/>
            <person name="Huang E.J."/>
            <person name="Li L.F."/>
            <person name="Wei W."/>
            <person name="Gao Y.C."/>
            <person name="Liu J.Z."/>
            <person name="Shao H.Z."/>
            <person name="Wang X."/>
            <person name="Wang C.C."/>
            <person name="Yang T.C."/>
            <person name="Huo Q.B."/>
            <person name="Li W."/>
            <person name="Chen H.Y."/>
            <person name="Chen S.E."/>
            <person name="Zhou L.G."/>
            <person name="Ni X.B."/>
            <person name="Tian J.H."/>
            <person name="Sheng Y."/>
            <person name="Liu T."/>
            <person name="Pan Y.S."/>
            <person name="Xia L.Y."/>
            <person name="Li J."/>
            <person name="Zhao F."/>
            <person name="Cao W.C."/>
        </authorList>
    </citation>
    <scope>NUCLEOTIDE SEQUENCE</scope>
    <source>
        <strain evidence="2">Rsan-2018</strain>
    </source>
</reference>
<reference evidence="2" key="2">
    <citation type="submission" date="2021-09" db="EMBL/GenBank/DDBJ databases">
        <authorList>
            <person name="Jia N."/>
            <person name="Wang J."/>
            <person name="Shi W."/>
            <person name="Du L."/>
            <person name="Sun Y."/>
            <person name="Zhan W."/>
            <person name="Jiang J."/>
            <person name="Wang Q."/>
            <person name="Zhang B."/>
            <person name="Ji P."/>
            <person name="Sakyi L.B."/>
            <person name="Cui X."/>
            <person name="Yuan T."/>
            <person name="Jiang B."/>
            <person name="Yang W."/>
            <person name="Lam T.T.-Y."/>
            <person name="Chang Q."/>
            <person name="Ding S."/>
            <person name="Wang X."/>
            <person name="Zhu J."/>
            <person name="Ruan X."/>
            <person name="Zhao L."/>
            <person name="Wei J."/>
            <person name="Que T."/>
            <person name="Du C."/>
            <person name="Cheng J."/>
            <person name="Dai P."/>
            <person name="Han X."/>
            <person name="Huang E."/>
            <person name="Gao Y."/>
            <person name="Liu J."/>
            <person name="Shao H."/>
            <person name="Ye R."/>
            <person name="Li L."/>
            <person name="Wei W."/>
            <person name="Wang X."/>
            <person name="Wang C."/>
            <person name="Huo Q."/>
            <person name="Li W."/>
            <person name="Guo W."/>
            <person name="Chen H."/>
            <person name="Chen S."/>
            <person name="Zhou L."/>
            <person name="Zhou L."/>
            <person name="Ni X."/>
            <person name="Tian J."/>
            <person name="Zhou Y."/>
            <person name="Sheng Y."/>
            <person name="Liu T."/>
            <person name="Pan Y."/>
            <person name="Xia L."/>
            <person name="Li J."/>
            <person name="Zhao F."/>
            <person name="Cao W."/>
        </authorList>
    </citation>
    <scope>NUCLEOTIDE SEQUENCE</scope>
    <source>
        <strain evidence="2">Rsan-2018</strain>
        <tissue evidence="2">Larvae</tissue>
    </source>
</reference>
<evidence type="ECO:0000313" key="2">
    <source>
        <dbReference type="EMBL" id="KAH7983712.1"/>
    </source>
</evidence>
<organism evidence="2 3">
    <name type="scientific">Rhipicephalus sanguineus</name>
    <name type="common">Brown dog tick</name>
    <name type="synonym">Ixodes sanguineus</name>
    <dbReference type="NCBI Taxonomy" id="34632"/>
    <lineage>
        <taxon>Eukaryota</taxon>
        <taxon>Metazoa</taxon>
        <taxon>Ecdysozoa</taxon>
        <taxon>Arthropoda</taxon>
        <taxon>Chelicerata</taxon>
        <taxon>Arachnida</taxon>
        <taxon>Acari</taxon>
        <taxon>Parasitiformes</taxon>
        <taxon>Ixodida</taxon>
        <taxon>Ixodoidea</taxon>
        <taxon>Ixodidae</taxon>
        <taxon>Rhipicephalinae</taxon>
        <taxon>Rhipicephalus</taxon>
        <taxon>Rhipicephalus</taxon>
    </lineage>
</organism>
<name>A0A9D4YPV4_RHISA</name>
<comment type="caution">
    <text evidence="2">The sequence shown here is derived from an EMBL/GenBank/DDBJ whole genome shotgun (WGS) entry which is preliminary data.</text>
</comment>
<protein>
    <submittedName>
        <fullName evidence="2">Uncharacterized protein</fullName>
    </submittedName>
</protein>
<evidence type="ECO:0000256" key="1">
    <source>
        <dbReference type="SAM" id="MobiDB-lite"/>
    </source>
</evidence>
<gene>
    <name evidence="2" type="ORF">HPB52_013803</name>
</gene>
<sequence>MFEIDCRNRAAATSAPGASPTPSEPGQLQDMSTVAVPKRSRRRKRKSKLADDFGSTSSGPSHLQSDGDVIFQRLLAFFTMHQNVNQDDERQYAVGGDHSKKEPIVHRKQELTPLTEFDVVDIVRRLRDVLRKNGPSQEDDLLEALSTSQAQIIINVYGTITAFLDRRPGFEVIYENLYTFVYYKYTDDEDDVLDEGTDVSRTHCSNESGCQYSVAGGDGIYRGWRR</sequence>
<proteinExistence type="predicted"/>
<dbReference type="Proteomes" id="UP000821837">
    <property type="component" value="Chromosome 1"/>
</dbReference>
<dbReference type="EMBL" id="JABSTV010001245">
    <property type="protein sequence ID" value="KAH7983712.1"/>
    <property type="molecule type" value="Genomic_DNA"/>
</dbReference>
<feature type="compositionally biased region" description="Polar residues" evidence="1">
    <location>
        <begin position="54"/>
        <end position="64"/>
    </location>
</feature>